<keyword evidence="4 7" id="KW-0812">Transmembrane</keyword>
<evidence type="ECO:0000256" key="5">
    <source>
        <dbReference type="ARBA" id="ARBA00022989"/>
    </source>
</evidence>
<feature type="transmembrane region" description="Helical" evidence="7">
    <location>
        <begin position="25"/>
        <end position="46"/>
    </location>
</feature>
<keyword evidence="5 7" id="KW-1133">Transmembrane helix</keyword>
<evidence type="ECO:0000256" key="1">
    <source>
        <dbReference type="ARBA" id="ARBA00004651"/>
    </source>
</evidence>
<comment type="similarity">
    <text evidence="2">Belongs to the CPA3 antiporters (TC 2.A.63) subunit E family.</text>
</comment>
<dbReference type="RefSeq" id="WP_064856431.1">
    <property type="nucleotide sequence ID" value="NZ_LZIM01000080.1"/>
</dbReference>
<name>A0A1A2E706_MYCSD</name>
<accession>A0A1A2E706</accession>
<dbReference type="InterPro" id="IPR002758">
    <property type="entry name" value="Cation_antiport_E"/>
</dbReference>
<evidence type="ECO:0000256" key="7">
    <source>
        <dbReference type="SAM" id="Phobius"/>
    </source>
</evidence>
<evidence type="ECO:0000256" key="4">
    <source>
        <dbReference type="ARBA" id="ARBA00022692"/>
    </source>
</evidence>
<keyword evidence="3" id="KW-1003">Cell membrane</keyword>
<evidence type="ECO:0000256" key="6">
    <source>
        <dbReference type="ARBA" id="ARBA00023136"/>
    </source>
</evidence>
<feature type="transmembrane region" description="Helical" evidence="7">
    <location>
        <begin position="58"/>
        <end position="83"/>
    </location>
</feature>
<gene>
    <name evidence="8" type="ORF">A5771_15700</name>
</gene>
<comment type="subcellular location">
    <subcellularLocation>
        <location evidence="1">Cell membrane</location>
        <topology evidence="1">Multi-pass membrane protein</topology>
    </subcellularLocation>
</comment>
<organism evidence="8 9">
    <name type="scientific">Mycolicibacter sinensis (strain JDM601)</name>
    <name type="common">Mycobacterium sinense</name>
    <dbReference type="NCBI Taxonomy" id="875328"/>
    <lineage>
        <taxon>Bacteria</taxon>
        <taxon>Bacillati</taxon>
        <taxon>Actinomycetota</taxon>
        <taxon>Actinomycetes</taxon>
        <taxon>Mycobacteriales</taxon>
        <taxon>Mycobacteriaceae</taxon>
        <taxon>Mycolicibacter</taxon>
    </lineage>
</organism>
<dbReference type="GO" id="GO:0005886">
    <property type="term" value="C:plasma membrane"/>
    <property type="evidence" value="ECO:0007669"/>
    <property type="project" value="UniProtKB-SubCell"/>
</dbReference>
<evidence type="ECO:0000313" key="8">
    <source>
        <dbReference type="EMBL" id="OBG02185.1"/>
    </source>
</evidence>
<dbReference type="PANTHER" id="PTHR34584:SF1">
    <property type="entry name" value="NA(+)_H(+) ANTIPORTER SUBUNIT E1"/>
    <property type="match status" value="1"/>
</dbReference>
<dbReference type="AlphaFoldDB" id="A0A1A2E706"/>
<dbReference type="Proteomes" id="UP000093985">
    <property type="component" value="Unassembled WGS sequence"/>
</dbReference>
<reference evidence="9" key="1">
    <citation type="submission" date="2016-06" db="EMBL/GenBank/DDBJ databases">
        <authorList>
            <person name="Sutton G."/>
            <person name="Brinkac L."/>
            <person name="Sanka R."/>
            <person name="Adams M."/>
            <person name="Lau E."/>
            <person name="Mehaffy C."/>
            <person name="Tameris M."/>
            <person name="Hatherill M."/>
            <person name="Hanekom W."/>
            <person name="Mahomed H."/>
            <person name="Mcshane H."/>
        </authorList>
    </citation>
    <scope>NUCLEOTIDE SEQUENCE [LARGE SCALE GENOMIC DNA]</scope>
    <source>
        <strain evidence="9">852014-51077_SCH5608930-a</strain>
    </source>
</reference>
<evidence type="ECO:0000256" key="3">
    <source>
        <dbReference type="ARBA" id="ARBA00022475"/>
    </source>
</evidence>
<dbReference type="Pfam" id="PF01899">
    <property type="entry name" value="MNHE"/>
    <property type="match status" value="1"/>
</dbReference>
<dbReference type="GO" id="GO:0008324">
    <property type="term" value="F:monoatomic cation transmembrane transporter activity"/>
    <property type="evidence" value="ECO:0007669"/>
    <property type="project" value="InterPro"/>
</dbReference>
<protein>
    <submittedName>
        <fullName evidence="8">Na+/H+ antiporter subunit E</fullName>
    </submittedName>
</protein>
<dbReference type="NCBIfam" id="NF006521">
    <property type="entry name" value="PRK08965.1-5"/>
    <property type="match status" value="1"/>
</dbReference>
<comment type="caution">
    <text evidence="8">The sequence shown here is derived from an EMBL/GenBank/DDBJ whole genome shotgun (WGS) entry which is preliminary data.</text>
</comment>
<evidence type="ECO:0000256" key="2">
    <source>
        <dbReference type="ARBA" id="ARBA00006228"/>
    </source>
</evidence>
<dbReference type="OrthoDB" id="3556991at2"/>
<proteinExistence type="inferred from homology"/>
<evidence type="ECO:0000313" key="9">
    <source>
        <dbReference type="Proteomes" id="UP000093985"/>
    </source>
</evidence>
<dbReference type="EMBL" id="LZIN01000083">
    <property type="protein sequence ID" value="OBG02185.1"/>
    <property type="molecule type" value="Genomic_DNA"/>
</dbReference>
<sequence length="175" mass="19361">MRSIALRIFSVSALATIWTLLWGRFTVPNIVLGMVVAVVIMVLLPLPPVPVQGRVHPWSVLQLLGLFGWYLVASSVQLMWLAIRPGPPPQTGVLRVPLNIKSDLVLVMASSITTLIPGSIVLEIDQVRRILYCHVIDVGNARSVERFYHQAAHVERLLIAAFERDDEWQPAGGTA</sequence>
<dbReference type="PANTHER" id="PTHR34584">
    <property type="entry name" value="NA(+)/H(+) ANTIPORTER SUBUNIT E1"/>
    <property type="match status" value="1"/>
</dbReference>
<keyword evidence="6 7" id="KW-0472">Membrane</keyword>